<keyword evidence="5 8" id="KW-0812">Transmembrane</keyword>
<evidence type="ECO:0000256" key="2">
    <source>
        <dbReference type="ARBA" id="ARBA00009773"/>
    </source>
</evidence>
<dbReference type="PANTHER" id="PTHR21716">
    <property type="entry name" value="TRANSMEMBRANE PROTEIN"/>
    <property type="match status" value="1"/>
</dbReference>
<reference evidence="10" key="1">
    <citation type="journal article" date="2019" name="Int. J. Syst. Evol. Microbiol.">
        <title>The Global Catalogue of Microorganisms (GCM) 10K type strain sequencing project: providing services to taxonomists for standard genome sequencing and annotation.</title>
        <authorList>
            <consortium name="The Broad Institute Genomics Platform"/>
            <consortium name="The Broad Institute Genome Sequencing Center for Infectious Disease"/>
            <person name="Wu L."/>
            <person name="Ma J."/>
        </authorList>
    </citation>
    <scope>NUCLEOTIDE SEQUENCE [LARGE SCALE GENOMIC DNA]</scope>
    <source>
        <strain evidence="10">CECT 8570</strain>
    </source>
</reference>
<feature type="transmembrane region" description="Helical" evidence="8">
    <location>
        <begin position="12"/>
        <end position="32"/>
    </location>
</feature>
<dbReference type="PANTHER" id="PTHR21716:SF53">
    <property type="entry name" value="PERMEASE PERM-RELATED"/>
    <property type="match status" value="1"/>
</dbReference>
<keyword evidence="3" id="KW-0813">Transport</keyword>
<dbReference type="EMBL" id="JBHSCX010000002">
    <property type="protein sequence ID" value="MFC4360900.1"/>
    <property type="molecule type" value="Genomic_DNA"/>
</dbReference>
<protein>
    <submittedName>
        <fullName evidence="9">AI-2E family transporter</fullName>
    </submittedName>
</protein>
<feature type="transmembrane region" description="Helical" evidence="8">
    <location>
        <begin position="38"/>
        <end position="57"/>
    </location>
</feature>
<evidence type="ECO:0000313" key="9">
    <source>
        <dbReference type="EMBL" id="MFC4360900.1"/>
    </source>
</evidence>
<evidence type="ECO:0000256" key="7">
    <source>
        <dbReference type="ARBA" id="ARBA00023136"/>
    </source>
</evidence>
<keyword evidence="7 8" id="KW-0472">Membrane</keyword>
<feature type="transmembrane region" description="Helical" evidence="8">
    <location>
        <begin position="240"/>
        <end position="266"/>
    </location>
</feature>
<evidence type="ECO:0000256" key="4">
    <source>
        <dbReference type="ARBA" id="ARBA00022475"/>
    </source>
</evidence>
<evidence type="ECO:0000313" key="10">
    <source>
        <dbReference type="Proteomes" id="UP001595840"/>
    </source>
</evidence>
<feature type="transmembrane region" description="Helical" evidence="8">
    <location>
        <begin position="307"/>
        <end position="332"/>
    </location>
</feature>
<feature type="transmembrane region" description="Helical" evidence="8">
    <location>
        <begin position="217"/>
        <end position="234"/>
    </location>
</feature>
<keyword evidence="6 8" id="KW-1133">Transmembrane helix</keyword>
<dbReference type="RefSeq" id="WP_290261836.1">
    <property type="nucleotide sequence ID" value="NZ_JAUFQG010000004.1"/>
</dbReference>
<gene>
    <name evidence="9" type="ORF">ACFOX3_01230</name>
</gene>
<dbReference type="Proteomes" id="UP001595840">
    <property type="component" value="Unassembled WGS sequence"/>
</dbReference>
<feature type="transmembrane region" description="Helical" evidence="8">
    <location>
        <begin position="156"/>
        <end position="177"/>
    </location>
</feature>
<accession>A0ABV8V104</accession>
<feature type="transmembrane region" description="Helical" evidence="8">
    <location>
        <begin position="278"/>
        <end position="301"/>
    </location>
</feature>
<evidence type="ECO:0000256" key="5">
    <source>
        <dbReference type="ARBA" id="ARBA00022692"/>
    </source>
</evidence>
<evidence type="ECO:0000256" key="8">
    <source>
        <dbReference type="SAM" id="Phobius"/>
    </source>
</evidence>
<keyword evidence="10" id="KW-1185">Reference proteome</keyword>
<comment type="caution">
    <text evidence="9">The sequence shown here is derived from an EMBL/GenBank/DDBJ whole genome shotgun (WGS) entry which is preliminary data.</text>
</comment>
<dbReference type="InterPro" id="IPR002549">
    <property type="entry name" value="AI-2E-like"/>
</dbReference>
<keyword evidence="4" id="KW-1003">Cell membrane</keyword>
<dbReference type="Pfam" id="PF01594">
    <property type="entry name" value="AI-2E_transport"/>
    <property type="match status" value="1"/>
</dbReference>
<evidence type="ECO:0000256" key="6">
    <source>
        <dbReference type="ARBA" id="ARBA00022989"/>
    </source>
</evidence>
<evidence type="ECO:0000256" key="1">
    <source>
        <dbReference type="ARBA" id="ARBA00004651"/>
    </source>
</evidence>
<sequence>MLNIFRSWTNRYFYDEEAILLLILLVVGLVLVVTMGTILAPMIAAIILAFLLQGLVVRLSNMGLNPMVSVWLAFTLLVAGLVSTLFVVFPILWRQMGNLLDELPRMMVQAKSQLALLPSRYPEFVSEEHIERINNLAGAELGQVGQSLVTYSVASVPLLVTALIYLVLVPILVFFFLKDHRQILAWLSGFLPRKRPIMRRVWLEMNDQVANYIRGKALEIFIVTGVSFAAFSFLGLRYSLLLAIAVGLSVLVPYIGAAVVTLPVLMVGLWQWGLAPDFYWLLVVYGIIQAVDGNVLVPVLFSEAVNLHPVAIILAVLVFGGVWGFWGVFFAIPLATLIKAVLNAWPSKTNGESAPEVSV</sequence>
<proteinExistence type="inferred from homology"/>
<comment type="subcellular location">
    <subcellularLocation>
        <location evidence="1">Cell membrane</location>
        <topology evidence="1">Multi-pass membrane protein</topology>
    </subcellularLocation>
</comment>
<feature type="transmembrane region" description="Helical" evidence="8">
    <location>
        <begin position="69"/>
        <end position="93"/>
    </location>
</feature>
<comment type="similarity">
    <text evidence="2">Belongs to the autoinducer-2 exporter (AI-2E) (TC 2.A.86) family.</text>
</comment>
<name>A0ABV8V104_9GAMM</name>
<evidence type="ECO:0000256" key="3">
    <source>
        <dbReference type="ARBA" id="ARBA00022448"/>
    </source>
</evidence>
<organism evidence="9 10">
    <name type="scientific">Simiduia curdlanivorans</name>
    <dbReference type="NCBI Taxonomy" id="1492769"/>
    <lineage>
        <taxon>Bacteria</taxon>
        <taxon>Pseudomonadati</taxon>
        <taxon>Pseudomonadota</taxon>
        <taxon>Gammaproteobacteria</taxon>
        <taxon>Cellvibrionales</taxon>
        <taxon>Cellvibrionaceae</taxon>
        <taxon>Simiduia</taxon>
    </lineage>
</organism>